<reference evidence="1 2" key="1">
    <citation type="journal article" date="2021" name="Sci. Rep.">
        <title>Chromosome anchoring in Senegalese sole (Solea senegalensis) reveals sex-associated markers and genome rearrangements in flatfish.</title>
        <authorList>
            <person name="Guerrero-Cozar I."/>
            <person name="Gomez-Garrido J."/>
            <person name="Berbel C."/>
            <person name="Martinez-Blanch J.F."/>
            <person name="Alioto T."/>
            <person name="Claros M.G."/>
            <person name="Gagnaire P.A."/>
            <person name="Manchado M."/>
        </authorList>
    </citation>
    <scope>NUCLEOTIDE SEQUENCE [LARGE SCALE GENOMIC DNA]</scope>
    <source>
        <strain evidence="1">Sse05_10M</strain>
    </source>
</reference>
<dbReference type="EMBL" id="JAGKHQ010000006">
    <property type="protein sequence ID" value="KAG7514198.1"/>
    <property type="molecule type" value="Genomic_DNA"/>
</dbReference>
<evidence type="ECO:0000313" key="1">
    <source>
        <dbReference type="EMBL" id="KAG7514198.1"/>
    </source>
</evidence>
<proteinExistence type="predicted"/>
<keyword evidence="2" id="KW-1185">Reference proteome</keyword>
<sequence length="70" mass="7510">MSLVNMSSVVSSHSLKCDSSFTSHDYDCDCGRHCRHQDGPVPMRLMQPAARAAAPVSIHGLTAKVMEGGH</sequence>
<name>A0AAV6SBB5_SOLSE</name>
<protein>
    <submittedName>
        <fullName evidence="1">Uncharacterized protein</fullName>
    </submittedName>
</protein>
<dbReference type="Proteomes" id="UP000693946">
    <property type="component" value="Linkage Group LG14"/>
</dbReference>
<comment type="caution">
    <text evidence="1">The sequence shown here is derived from an EMBL/GenBank/DDBJ whole genome shotgun (WGS) entry which is preliminary data.</text>
</comment>
<accession>A0AAV6SBB5</accession>
<evidence type="ECO:0000313" key="2">
    <source>
        <dbReference type="Proteomes" id="UP000693946"/>
    </source>
</evidence>
<organism evidence="1 2">
    <name type="scientific">Solea senegalensis</name>
    <name type="common">Senegalese sole</name>
    <dbReference type="NCBI Taxonomy" id="28829"/>
    <lineage>
        <taxon>Eukaryota</taxon>
        <taxon>Metazoa</taxon>
        <taxon>Chordata</taxon>
        <taxon>Craniata</taxon>
        <taxon>Vertebrata</taxon>
        <taxon>Euteleostomi</taxon>
        <taxon>Actinopterygii</taxon>
        <taxon>Neopterygii</taxon>
        <taxon>Teleostei</taxon>
        <taxon>Neoteleostei</taxon>
        <taxon>Acanthomorphata</taxon>
        <taxon>Carangaria</taxon>
        <taxon>Pleuronectiformes</taxon>
        <taxon>Pleuronectoidei</taxon>
        <taxon>Soleidae</taxon>
        <taxon>Solea</taxon>
    </lineage>
</organism>
<gene>
    <name evidence="1" type="ORF">JOB18_027492</name>
</gene>
<dbReference type="AlphaFoldDB" id="A0AAV6SBB5"/>